<keyword evidence="5" id="KW-0206">Cytoskeleton</keyword>
<dbReference type="SUPFAM" id="SSF50405">
    <property type="entry name" value="Actin-crosslinking proteins"/>
    <property type="match status" value="4"/>
</dbReference>
<dbReference type="FunFam" id="2.80.10.50:FF:000015">
    <property type="entry name" value="Fascin"/>
    <property type="match status" value="1"/>
</dbReference>
<dbReference type="AlphaFoldDB" id="A0A9Q0Y4S8"/>
<feature type="domain" description="Fascin-like" evidence="6">
    <location>
        <begin position="234"/>
        <end position="304"/>
    </location>
</feature>
<comment type="similarity">
    <text evidence="2">Belongs to the fascin family.</text>
</comment>
<feature type="domain" description="Fascin-like" evidence="6">
    <location>
        <begin position="320"/>
        <end position="424"/>
    </location>
</feature>
<dbReference type="Proteomes" id="UP001142489">
    <property type="component" value="Unassembled WGS sequence"/>
</dbReference>
<dbReference type="FunFam" id="2.80.10.50:FF:000008">
    <property type="entry name" value="Fascin"/>
    <property type="match status" value="1"/>
</dbReference>
<evidence type="ECO:0000256" key="4">
    <source>
        <dbReference type="ARBA" id="ARBA00023203"/>
    </source>
</evidence>
<comment type="caution">
    <text evidence="7">The sequence shown here is derived from an EMBL/GenBank/DDBJ whole genome shotgun (WGS) entry which is preliminary data.</text>
</comment>
<evidence type="ECO:0000259" key="6">
    <source>
        <dbReference type="Pfam" id="PF06268"/>
    </source>
</evidence>
<dbReference type="Pfam" id="PF06268">
    <property type="entry name" value="Fascin"/>
    <property type="match status" value="4"/>
</dbReference>
<keyword evidence="8" id="KW-1185">Reference proteome</keyword>
<dbReference type="GO" id="GO:0007163">
    <property type="term" value="P:establishment or maintenance of cell polarity"/>
    <property type="evidence" value="ECO:0007669"/>
    <property type="project" value="TreeGrafter"/>
</dbReference>
<keyword evidence="3" id="KW-0963">Cytoplasm</keyword>
<protein>
    <recommendedName>
        <fullName evidence="6">Fascin-like domain-containing protein</fullName>
    </recommendedName>
</protein>
<dbReference type="PANTHER" id="PTHR10551:SF39">
    <property type="entry name" value="FASCIN"/>
    <property type="match status" value="1"/>
</dbReference>
<dbReference type="PANTHER" id="PTHR10551">
    <property type="entry name" value="FASCIN"/>
    <property type="match status" value="1"/>
</dbReference>
<gene>
    <name evidence="7" type="ORF">JRQ81_000190</name>
</gene>
<dbReference type="OrthoDB" id="9928158at2759"/>
<feature type="domain" description="Fascin-like" evidence="6">
    <location>
        <begin position="477"/>
        <end position="541"/>
    </location>
</feature>
<dbReference type="GO" id="GO:0005902">
    <property type="term" value="C:microvillus"/>
    <property type="evidence" value="ECO:0007669"/>
    <property type="project" value="TreeGrafter"/>
</dbReference>
<evidence type="ECO:0000256" key="3">
    <source>
        <dbReference type="ARBA" id="ARBA00022490"/>
    </source>
</evidence>
<keyword evidence="4" id="KW-0009">Actin-binding</keyword>
<dbReference type="Gene3D" id="2.80.10.50">
    <property type="match status" value="4"/>
</dbReference>
<dbReference type="GO" id="GO:0031253">
    <property type="term" value="C:cell projection membrane"/>
    <property type="evidence" value="ECO:0007669"/>
    <property type="project" value="TreeGrafter"/>
</dbReference>
<evidence type="ECO:0000313" key="8">
    <source>
        <dbReference type="Proteomes" id="UP001142489"/>
    </source>
</evidence>
<dbReference type="CDD" id="cd23336">
    <property type="entry name" value="beta-trefoil_FSCN_rpt3"/>
    <property type="match status" value="1"/>
</dbReference>
<dbReference type="GO" id="GO:0030175">
    <property type="term" value="C:filopodium"/>
    <property type="evidence" value="ECO:0007669"/>
    <property type="project" value="TreeGrafter"/>
</dbReference>
<dbReference type="CDD" id="cd23337">
    <property type="entry name" value="beta-trefoil_FSCN_rpt4"/>
    <property type="match status" value="1"/>
</dbReference>
<dbReference type="InterPro" id="IPR010431">
    <property type="entry name" value="Fascin"/>
</dbReference>
<dbReference type="GO" id="GO:0051017">
    <property type="term" value="P:actin filament bundle assembly"/>
    <property type="evidence" value="ECO:0007669"/>
    <property type="project" value="TreeGrafter"/>
</dbReference>
<dbReference type="GO" id="GO:0051015">
    <property type="term" value="F:actin filament binding"/>
    <property type="evidence" value="ECO:0007669"/>
    <property type="project" value="InterPro"/>
</dbReference>
<dbReference type="GO" id="GO:0015629">
    <property type="term" value="C:actin cytoskeleton"/>
    <property type="evidence" value="ECO:0007669"/>
    <property type="project" value="TreeGrafter"/>
</dbReference>
<dbReference type="InterPro" id="IPR024703">
    <property type="entry name" value="Fascin_metazoans"/>
</dbReference>
<dbReference type="FunFam" id="2.80.10.50:FF:000010">
    <property type="entry name" value="Fascin"/>
    <property type="match status" value="1"/>
</dbReference>
<accession>A0A9Q0Y4S8</accession>
<evidence type="ECO:0000313" key="7">
    <source>
        <dbReference type="EMBL" id="KAJ7344240.1"/>
    </source>
</evidence>
<sequence>MGRFCPPVGLACWPQQLVPIQACPWLPAMTVSLEFGLVNAANRYLTAEPFRFQVAATGKQLKPRQVWVLQFVSPHGAGAAGPGEGAGQKLHLVSALKRFLASDPNGKVTCDQDKPGPQTFFLLHQYPDGKVSFQNEQSKRYLGGAEENVTCFAQAASETEKWTLHLAVHPNVAMYSPNRKRYVRCDEKAGVLRCDRDLPWGAESVITIYYDFKGLDSVAHNADRREFSPYIPVKKYGLRNGAGKLLASNGSLVSEVTPDTLYSLEIHGGLIALRDDERKYLTGREGGMKTVKMDKPGRDELFSVESSPAQVSMRSFSTNKFICCRPGADLYANAMAVGNTEIFQLLFDDTAKKVCFRGHCGTYMSLGPNDCIVSSTKQDKNVWFDLQYQDQKVTLRIGDKYVSMRPNGQLLAIPKAAGKSEDFLLVLVNRPLLVLHSDAGYVGVGADVRRLEGNCVSYVASSLSLTEEGYYNFQIGSKYWALEKDGQISITSDHPTNFTIQFASASCLIIRASNNKFLVAEQGGRLVAVASDPSSATLFHY</sequence>
<dbReference type="CDD" id="cd23334">
    <property type="entry name" value="beta-trefoil_FSCN_rpt1"/>
    <property type="match status" value="1"/>
</dbReference>
<feature type="domain" description="Fascin-like" evidence="6">
    <location>
        <begin position="41"/>
        <end position="164"/>
    </location>
</feature>
<reference evidence="7" key="1">
    <citation type="journal article" date="2023" name="DNA Res.">
        <title>Chromosome-level genome assembly of Phrynocephalus forsythii using third-generation DNA sequencing and Hi-C analysis.</title>
        <authorList>
            <person name="Qi Y."/>
            <person name="Zhao W."/>
            <person name="Zhao Y."/>
            <person name="Niu C."/>
            <person name="Cao S."/>
            <person name="Zhang Y."/>
        </authorList>
    </citation>
    <scope>NUCLEOTIDE SEQUENCE</scope>
    <source>
        <tissue evidence="7">Muscle</tissue>
    </source>
</reference>
<dbReference type="InterPro" id="IPR008999">
    <property type="entry name" value="Actin-crosslinking"/>
</dbReference>
<dbReference type="EMBL" id="JAPFRF010000001">
    <property type="protein sequence ID" value="KAJ7344240.1"/>
    <property type="molecule type" value="Genomic_DNA"/>
</dbReference>
<evidence type="ECO:0000256" key="1">
    <source>
        <dbReference type="ARBA" id="ARBA00004245"/>
    </source>
</evidence>
<organism evidence="7 8">
    <name type="scientific">Phrynocephalus forsythii</name>
    <dbReference type="NCBI Taxonomy" id="171643"/>
    <lineage>
        <taxon>Eukaryota</taxon>
        <taxon>Metazoa</taxon>
        <taxon>Chordata</taxon>
        <taxon>Craniata</taxon>
        <taxon>Vertebrata</taxon>
        <taxon>Euteleostomi</taxon>
        <taxon>Lepidosauria</taxon>
        <taxon>Squamata</taxon>
        <taxon>Bifurcata</taxon>
        <taxon>Unidentata</taxon>
        <taxon>Episquamata</taxon>
        <taxon>Toxicofera</taxon>
        <taxon>Iguania</taxon>
        <taxon>Acrodonta</taxon>
        <taxon>Agamidae</taxon>
        <taxon>Agaminae</taxon>
        <taxon>Phrynocephalus</taxon>
    </lineage>
</organism>
<dbReference type="GO" id="GO:0030674">
    <property type="term" value="F:protein-macromolecule adaptor activity"/>
    <property type="evidence" value="ECO:0007669"/>
    <property type="project" value="InterPro"/>
</dbReference>
<proteinExistence type="inferred from homology"/>
<name>A0A9Q0Y4S8_9SAUR</name>
<dbReference type="GO" id="GO:0016477">
    <property type="term" value="P:cell migration"/>
    <property type="evidence" value="ECO:0007669"/>
    <property type="project" value="TreeGrafter"/>
</dbReference>
<dbReference type="InterPro" id="IPR022768">
    <property type="entry name" value="Fascin-like_dom"/>
</dbReference>
<dbReference type="GO" id="GO:0030027">
    <property type="term" value="C:lamellipodium"/>
    <property type="evidence" value="ECO:0007669"/>
    <property type="project" value="TreeGrafter"/>
</dbReference>
<evidence type="ECO:0000256" key="2">
    <source>
        <dbReference type="ARBA" id="ARBA00007415"/>
    </source>
</evidence>
<comment type="subcellular location">
    <subcellularLocation>
        <location evidence="1">Cytoplasm</location>
        <location evidence="1">Cytoskeleton</location>
    </subcellularLocation>
</comment>
<dbReference type="CDD" id="cd23335">
    <property type="entry name" value="beta-trefoil_FSCN_rpt2"/>
    <property type="match status" value="1"/>
</dbReference>
<dbReference type="PIRSF" id="PIRSF005682">
    <property type="entry name" value="Fascin"/>
    <property type="match status" value="1"/>
</dbReference>
<dbReference type="GO" id="GO:0005737">
    <property type="term" value="C:cytoplasm"/>
    <property type="evidence" value="ECO:0007669"/>
    <property type="project" value="TreeGrafter"/>
</dbReference>
<dbReference type="GO" id="GO:0030426">
    <property type="term" value="C:growth cone"/>
    <property type="evidence" value="ECO:0007669"/>
    <property type="project" value="TreeGrafter"/>
</dbReference>
<dbReference type="GO" id="GO:0001726">
    <property type="term" value="C:ruffle"/>
    <property type="evidence" value="ECO:0007669"/>
    <property type="project" value="TreeGrafter"/>
</dbReference>
<evidence type="ECO:0000256" key="5">
    <source>
        <dbReference type="ARBA" id="ARBA00023212"/>
    </source>
</evidence>